<protein>
    <recommendedName>
        <fullName evidence="1">Amine oxidase domain-containing protein</fullName>
    </recommendedName>
</protein>
<dbReference type="RefSeq" id="WP_085641369.1">
    <property type="nucleotide sequence ID" value="NZ_JFKC01000031.1"/>
</dbReference>
<dbReference type="GO" id="GO:0008767">
    <property type="term" value="F:UDP-galactopyranose mutase activity"/>
    <property type="evidence" value="ECO:0007669"/>
    <property type="project" value="TreeGrafter"/>
</dbReference>
<dbReference type="OrthoDB" id="9769600at2"/>
<dbReference type="NCBIfam" id="NF005548">
    <property type="entry name" value="PRK07208.1-4"/>
    <property type="match status" value="1"/>
</dbReference>
<comment type="caution">
    <text evidence="2">The sequence shown here is derived from an EMBL/GenBank/DDBJ whole genome shotgun (WGS) entry which is preliminary data.</text>
</comment>
<dbReference type="GO" id="GO:0005829">
    <property type="term" value="C:cytosol"/>
    <property type="evidence" value="ECO:0007669"/>
    <property type="project" value="TreeGrafter"/>
</dbReference>
<gene>
    <name evidence="2" type="ORF">MGEO_19170</name>
</gene>
<evidence type="ECO:0000313" key="2">
    <source>
        <dbReference type="EMBL" id="OSQ44334.1"/>
    </source>
</evidence>
<evidence type="ECO:0000259" key="1">
    <source>
        <dbReference type="Pfam" id="PF01593"/>
    </source>
</evidence>
<proteinExistence type="predicted"/>
<dbReference type="InterPro" id="IPR036188">
    <property type="entry name" value="FAD/NAD-bd_sf"/>
</dbReference>
<dbReference type="STRING" id="1123756.MGEO_19170"/>
<dbReference type="PANTHER" id="PTHR21197:SF0">
    <property type="entry name" value="UDP-GALACTOPYRANOSE MUTASE"/>
    <property type="match status" value="1"/>
</dbReference>
<reference evidence="2 3" key="1">
    <citation type="submission" date="2014-03" db="EMBL/GenBank/DDBJ databases">
        <title>The draft genome sequence of Marivita geojedonensis KCTC 23882.</title>
        <authorList>
            <person name="Lai Q."/>
            <person name="Shao Z."/>
        </authorList>
    </citation>
    <scope>NUCLEOTIDE SEQUENCE [LARGE SCALE GENOMIC DNA]</scope>
    <source>
        <strain evidence="2 3">DPG-138</strain>
    </source>
</reference>
<keyword evidence="3" id="KW-1185">Reference proteome</keyword>
<dbReference type="EMBL" id="JFKC01000031">
    <property type="protein sequence ID" value="OSQ44334.1"/>
    <property type="molecule type" value="Genomic_DNA"/>
</dbReference>
<dbReference type="NCBIfam" id="NF005546">
    <property type="entry name" value="PRK07208.1-2"/>
    <property type="match status" value="1"/>
</dbReference>
<accession>A0A1X4NCE5</accession>
<evidence type="ECO:0000313" key="3">
    <source>
        <dbReference type="Proteomes" id="UP000193926"/>
    </source>
</evidence>
<dbReference type="GO" id="GO:0016491">
    <property type="term" value="F:oxidoreductase activity"/>
    <property type="evidence" value="ECO:0007669"/>
    <property type="project" value="InterPro"/>
</dbReference>
<dbReference type="SUPFAM" id="SSF51905">
    <property type="entry name" value="FAD/NAD(P)-binding domain"/>
    <property type="match status" value="1"/>
</dbReference>
<dbReference type="Gene3D" id="3.50.50.60">
    <property type="entry name" value="FAD/NAD(P)-binding domain"/>
    <property type="match status" value="1"/>
</dbReference>
<dbReference type="InterPro" id="IPR002937">
    <property type="entry name" value="Amino_oxidase"/>
</dbReference>
<dbReference type="PANTHER" id="PTHR21197">
    <property type="entry name" value="UDP-GALACTOPYRANOSE MUTASE"/>
    <property type="match status" value="1"/>
</dbReference>
<feature type="domain" description="Amine oxidase" evidence="1">
    <location>
        <begin position="13"/>
        <end position="478"/>
    </location>
</feature>
<sequence length="526" mass="59462">MTRTAIIIGAGPAGLTAAYELVTRTDIKPAILEAGHQVGGISRTVNYKGNRIDIGGHRFFSKSQRVMEWWEKILPFQSVGEVDGLTLTYHNQTTEMRTGRNGPNPEETDDVMLVRPRVSRILYDRKFFDYPISFSVRTLMNLGVGRSFRIGVSYLRAIAFPIRPERSLRDFIINRFGRELYLTFFESYTEKVWGVPCEKIPAEWGAQRIKGLSIVALIKNVLQKMRPQERDEISQMDTETSLIERFLYPKLGPGQLWEKVAREVVEKGGELHLEHRVVGLTSEGGKIASVDVVGPNGVKRCVEGDLVFSTMPVRDLVQSLKPAAPKSVAEVASGLIYRDFLTVGVLLDRLAINGGATAEDLSRKVPDNWIYVQDPDVTVGRIQIFNNWSPYLVSEPDRIWVGLEYFVSESDEIWTQPDETTIAFAVAELDRLGFSTPEAVQDAIVVRTPKAYPAYFGTYDRIQEVRDFVSGFNNLFLIGRNGMHRYNNQDHSMLTAMVAVDGIVDAVDNRDSLWDINTEQDYHEER</sequence>
<organism evidence="2 3">
    <name type="scientific">Marivita geojedonensis</name>
    <dbReference type="NCBI Taxonomy" id="1123756"/>
    <lineage>
        <taxon>Bacteria</taxon>
        <taxon>Pseudomonadati</taxon>
        <taxon>Pseudomonadota</taxon>
        <taxon>Alphaproteobacteria</taxon>
        <taxon>Rhodobacterales</taxon>
        <taxon>Roseobacteraceae</taxon>
        <taxon>Marivita</taxon>
    </lineage>
</organism>
<dbReference type="Proteomes" id="UP000193926">
    <property type="component" value="Unassembled WGS sequence"/>
</dbReference>
<dbReference type="GO" id="GO:0050660">
    <property type="term" value="F:flavin adenine dinucleotide binding"/>
    <property type="evidence" value="ECO:0007669"/>
    <property type="project" value="TreeGrafter"/>
</dbReference>
<dbReference type="Pfam" id="PF01593">
    <property type="entry name" value="Amino_oxidase"/>
    <property type="match status" value="1"/>
</dbReference>
<name>A0A1X4NCE5_9RHOB</name>
<dbReference type="AlphaFoldDB" id="A0A1X4NCE5"/>